<accession>F0J7T3</accession>
<feature type="compositionally biased region" description="Basic and acidic residues" evidence="1">
    <location>
        <begin position="262"/>
        <end position="284"/>
    </location>
</feature>
<dbReference type="Pfam" id="PF03428">
    <property type="entry name" value="RP-C"/>
    <property type="match status" value="1"/>
</dbReference>
<geneLocation type="plasmid" evidence="4 5">
    <name>pACMV3</name>
</geneLocation>
<proteinExistence type="predicted"/>
<feature type="compositionally biased region" description="Basic and acidic residues" evidence="1">
    <location>
        <begin position="323"/>
        <end position="336"/>
    </location>
</feature>
<evidence type="ECO:0000259" key="3">
    <source>
        <dbReference type="Pfam" id="PF11800"/>
    </source>
</evidence>
<protein>
    <submittedName>
        <fullName evidence="4">Replication protein C</fullName>
    </submittedName>
</protein>
<evidence type="ECO:0000313" key="4">
    <source>
        <dbReference type="EMBL" id="BAJ83150.1"/>
    </source>
</evidence>
<evidence type="ECO:0000256" key="1">
    <source>
        <dbReference type="SAM" id="MobiDB-lite"/>
    </source>
</evidence>
<feature type="domain" description="Plasmid replication protein C C-terminal" evidence="3">
    <location>
        <begin position="343"/>
        <end position="442"/>
    </location>
</feature>
<feature type="compositionally biased region" description="Polar residues" evidence="1">
    <location>
        <begin position="307"/>
        <end position="321"/>
    </location>
</feature>
<dbReference type="InterPro" id="IPR021760">
    <property type="entry name" value="RepC_C"/>
</dbReference>
<dbReference type="NCBIfam" id="NF040974">
    <property type="entry name" value="RepABC_RepC"/>
    <property type="match status" value="1"/>
</dbReference>
<feature type="domain" description="Plasmid replication protein C N-terminal" evidence="2">
    <location>
        <begin position="22"/>
        <end position="196"/>
    </location>
</feature>
<dbReference type="Pfam" id="PF11800">
    <property type="entry name" value="RP-C_C"/>
    <property type="match status" value="1"/>
</dbReference>
<dbReference type="EMBL" id="AP012038">
    <property type="protein sequence ID" value="BAJ83150.1"/>
    <property type="molecule type" value="Genomic_DNA"/>
</dbReference>
<dbReference type="InterPro" id="IPR047611">
    <property type="entry name" value="RepABC_RepC"/>
</dbReference>
<reference evidence="4 5" key="1">
    <citation type="submission" date="2010-12" db="EMBL/GenBank/DDBJ databases">
        <title>Whole genome sequence of Acidiphilium multivorum AIU301.</title>
        <authorList>
            <person name="Narita-Yamada S."/>
            <person name="Nakamura S."/>
            <person name="Ito N."/>
            <person name="Takarada H."/>
            <person name="Katano Y."/>
            <person name="Nakazawa H."/>
            <person name="Hosoyama A."/>
            <person name="Yamada R."/>
            <person name="Fujita N."/>
        </authorList>
    </citation>
    <scope>NUCLEOTIDE SEQUENCE [LARGE SCALE GENOMIC DNA]</scope>
    <source>
        <strain evidence="5">DSM 11245 / JCM 8867 / AIU301</strain>
        <plasmid evidence="4 5">pACMV3</plasmid>
    </source>
</reference>
<keyword evidence="5" id="KW-1185">Reference proteome</keyword>
<dbReference type="KEGG" id="amv:ACMV_P3_00010"/>
<dbReference type="HOGENOM" id="CLU_051007_1_0_5"/>
<keyword evidence="4" id="KW-0614">Plasmid</keyword>
<dbReference type="AlphaFoldDB" id="F0J7T3"/>
<evidence type="ECO:0000259" key="2">
    <source>
        <dbReference type="Pfam" id="PF03428"/>
    </source>
</evidence>
<feature type="region of interest" description="Disordered" evidence="1">
    <location>
        <begin position="252"/>
        <end position="336"/>
    </location>
</feature>
<gene>
    <name evidence="4" type="ordered locus">ACMV_P3_00010</name>
</gene>
<evidence type="ECO:0000313" key="5">
    <source>
        <dbReference type="Proteomes" id="UP000007100"/>
    </source>
</evidence>
<dbReference type="Proteomes" id="UP000007100">
    <property type="component" value="Plasmid pACMV3"/>
</dbReference>
<dbReference type="InterPro" id="IPR005090">
    <property type="entry name" value="RepC_N"/>
</dbReference>
<dbReference type="RefSeq" id="WP_013635081.1">
    <property type="nucleotide sequence ID" value="NC_015179.1"/>
</dbReference>
<organism evidence="4 5">
    <name type="scientific">Acidiphilium multivorum (strain DSM 11245 / JCM 8867 / NBRC 100883 / AIU 301)</name>
    <dbReference type="NCBI Taxonomy" id="926570"/>
    <lineage>
        <taxon>Bacteria</taxon>
        <taxon>Pseudomonadati</taxon>
        <taxon>Pseudomonadota</taxon>
        <taxon>Alphaproteobacteria</taxon>
        <taxon>Acetobacterales</taxon>
        <taxon>Acidocellaceae</taxon>
        <taxon>Acidiphilium</taxon>
    </lineage>
</organism>
<name>F0J7T3_ACIMA</name>
<dbReference type="OrthoDB" id="7488837at2"/>
<sequence>METESPGFGQNSRTNQGFGGLRRLSLAMLATDRTAAGFTGLSDGAGGPGAVLAAFKAAAPYLGLPPRVVHAVDWLFRFTQRQDWEAGARPVVWPSAAVQQADLDLGASQTKALNRHLVELGLVVMRDSPNGKRYGRRDRGGRIIEAYGFDLSPLGVRFDEFRAVAEKGRAEREAVRQLRRRVTIARKAIEQIVETAVEVGLEPGVFVREAEEARRLSRRLAKAESSAVLAFGVTRLEDRHGDLRQRLESLIAARQGTGSAQKDVETDPKAPENRPHQYRYKSDLNPEQDTVSGIEKSSPAPVGSGATAETTGLRNGRSGSETGRGEQKPARRDDGTVLRITPDELVRLAPRLLPYLGRSSPAWPDVVEAADWLRHDLGVSKPLWGEACIAMGREQAAIALAIVSARPAGHFRSTPGGYFHGMVAKARAGELNLGKTIWGMRSKRDTHGWNQPQ</sequence>